<feature type="domain" description="Telomeric single stranded DNA binding POT1/Cdc13" evidence="1">
    <location>
        <begin position="10"/>
        <end position="140"/>
    </location>
</feature>
<dbReference type="Proteomes" id="UP000010094">
    <property type="component" value="Chromosome V"/>
</dbReference>
<accession>I7AMS2</accession>
<dbReference type="GeneID" id="20521340"/>
<reference evidence="2 3" key="1">
    <citation type="journal article" date="2012" name="Proc. Natl. Acad. Sci. U.S.A.">
        <title>Gain and loss of multiple functionally related, horizontally transferred genes in the reduced genomes of two microsporidian parasites.</title>
        <authorList>
            <person name="Pombert J.-F."/>
            <person name="Selman M."/>
            <person name="Burki F."/>
            <person name="Bardell F.T."/>
            <person name="Farinelli L."/>
            <person name="Solter L.F."/>
            <person name="Whitman D.W."/>
            <person name="Weiss L.M."/>
            <person name="Corradi N."/>
            <person name="Keeling P.J."/>
        </authorList>
    </citation>
    <scope>NUCLEOTIDE SEQUENCE [LARGE SCALE GENOMIC DNA]</scope>
    <source>
        <strain evidence="2 3">SJ-2008</strain>
    </source>
</reference>
<dbReference type="VEuPathDB" id="MicrosporidiaDB:EROM_051080"/>
<dbReference type="SMART" id="SM00976">
    <property type="entry name" value="Telo_bind"/>
    <property type="match status" value="1"/>
</dbReference>
<dbReference type="SUPFAM" id="SSF50249">
    <property type="entry name" value="Nucleic acid-binding proteins"/>
    <property type="match status" value="2"/>
</dbReference>
<evidence type="ECO:0000313" key="3">
    <source>
        <dbReference type="Proteomes" id="UP000010094"/>
    </source>
</evidence>
<dbReference type="AlphaFoldDB" id="I7AMS2"/>
<dbReference type="InterPro" id="IPR011564">
    <property type="entry name" value="Telomer_end-bd_POT1/Cdc13"/>
</dbReference>
<dbReference type="GO" id="GO:0000723">
    <property type="term" value="P:telomere maintenance"/>
    <property type="evidence" value="ECO:0007669"/>
    <property type="project" value="InterPro"/>
</dbReference>
<dbReference type="HOGENOM" id="CLU_057562_0_0_1"/>
<dbReference type="RefSeq" id="XP_009264536.1">
    <property type="nucleotide sequence ID" value="XM_009266261.1"/>
</dbReference>
<dbReference type="GO" id="GO:0000781">
    <property type="term" value="C:chromosome, telomeric region"/>
    <property type="evidence" value="ECO:0007669"/>
    <property type="project" value="InterPro"/>
</dbReference>
<dbReference type="GO" id="GO:0003677">
    <property type="term" value="F:DNA binding"/>
    <property type="evidence" value="ECO:0007669"/>
    <property type="project" value="InterPro"/>
</dbReference>
<keyword evidence="3" id="KW-1185">Reference proteome</keyword>
<dbReference type="EMBL" id="CP003522">
    <property type="protein sequence ID" value="AFN83039.1"/>
    <property type="molecule type" value="Genomic_DNA"/>
</dbReference>
<proteinExistence type="predicted"/>
<gene>
    <name evidence="2" type="ordered locus">EROM_051080</name>
</gene>
<dbReference type="InterPro" id="IPR012340">
    <property type="entry name" value="NA-bd_OB-fold"/>
</dbReference>
<evidence type="ECO:0000259" key="1">
    <source>
        <dbReference type="SMART" id="SM00976"/>
    </source>
</evidence>
<organism evidence="2 3">
    <name type="scientific">Encephalitozoon romaleae (strain SJ-2008)</name>
    <name type="common">Microsporidian parasite</name>
    <dbReference type="NCBI Taxonomy" id="1178016"/>
    <lineage>
        <taxon>Eukaryota</taxon>
        <taxon>Fungi</taxon>
        <taxon>Fungi incertae sedis</taxon>
        <taxon>Microsporidia</taxon>
        <taxon>Unikaryonidae</taxon>
        <taxon>Encephalitozoon</taxon>
    </lineage>
</organism>
<sequence length="404" mass="46858">MQKEDNGEESTMISDMERNRYHTIYGVIVDWLEWKRCKGRDFMMTLDVIDESMKKLSVKVFSPKKIFSEGFCVGEVVRIGNIKLYDGFRAVTDRNNDVEVVFTPYKHLNGTVSPRAQQLMEFFQKNRKNLVKEREISEIEEGKYFDFNGELIDKQRERTNLVLLRLVDFSRNKLVQGYGGSSKYPKEMVLIVKAWGRFANEAEKCEIGGWYRIRNLKADEVGHNLYASLSESSKGSIIEMEKETTLGRYLGSKKDGYTRGFVCKEMNIETPKRMEKYSLGSIKSIDRPGVYRVRGWIKRYGPPGGMEVFLCRVCGSEDARIDGRCRCNGLETKGIKVLRLLLWDGEEEMVVICRNRLAEYVLDEESREQLGNRMFDCIILSVISKLGMIHHLIDSDFFEVKMED</sequence>
<dbReference type="Gene3D" id="2.40.50.140">
    <property type="entry name" value="Nucleic acid-binding proteins"/>
    <property type="match status" value="2"/>
</dbReference>
<dbReference type="OrthoDB" id="2186770at2759"/>
<name>I7AMS2_ENCRO</name>
<protein>
    <recommendedName>
        <fullName evidence="1">Telomeric single stranded DNA binding POT1/Cdc13 domain-containing protein</fullName>
    </recommendedName>
</protein>
<evidence type="ECO:0000313" key="2">
    <source>
        <dbReference type="EMBL" id="AFN83039.1"/>
    </source>
</evidence>
<dbReference type="KEGG" id="ero:EROM_051080"/>